<accession>A0ABU1ZSR3</accession>
<protein>
    <submittedName>
        <fullName evidence="1">Uncharacterized protein</fullName>
    </submittedName>
</protein>
<proteinExistence type="predicted"/>
<name>A0ABU1ZSR3_9BURK</name>
<gene>
    <name evidence="1" type="ORF">J2X15_003266</name>
</gene>
<evidence type="ECO:0000313" key="1">
    <source>
        <dbReference type="EMBL" id="MDR7307961.1"/>
    </source>
</evidence>
<reference evidence="1 2" key="1">
    <citation type="submission" date="2023-07" db="EMBL/GenBank/DDBJ databases">
        <title>Sorghum-associated microbial communities from plants grown in Nebraska, USA.</title>
        <authorList>
            <person name="Schachtman D."/>
        </authorList>
    </citation>
    <scope>NUCLEOTIDE SEQUENCE [LARGE SCALE GENOMIC DNA]</scope>
    <source>
        <strain evidence="1 2">BE308</strain>
    </source>
</reference>
<organism evidence="1 2">
    <name type="scientific">Rhodoferax saidenbachensis</name>
    <dbReference type="NCBI Taxonomy" id="1484693"/>
    <lineage>
        <taxon>Bacteria</taxon>
        <taxon>Pseudomonadati</taxon>
        <taxon>Pseudomonadota</taxon>
        <taxon>Betaproteobacteria</taxon>
        <taxon>Burkholderiales</taxon>
        <taxon>Comamonadaceae</taxon>
        <taxon>Rhodoferax</taxon>
    </lineage>
</organism>
<dbReference type="EMBL" id="JAVDXO010000008">
    <property type="protein sequence ID" value="MDR7307961.1"/>
    <property type="molecule type" value="Genomic_DNA"/>
</dbReference>
<dbReference type="Proteomes" id="UP001268089">
    <property type="component" value="Unassembled WGS sequence"/>
</dbReference>
<comment type="caution">
    <text evidence="1">The sequence shown here is derived from an EMBL/GenBank/DDBJ whole genome shotgun (WGS) entry which is preliminary data.</text>
</comment>
<sequence length="77" mass="8975">MESGVIRFFDTEKNLALDVEGVVWLLPAGEQYTSDFWDRTEEMVGKICVQRKMRTLLPLTAAQERELNRLQSRRGMN</sequence>
<evidence type="ECO:0000313" key="2">
    <source>
        <dbReference type="Proteomes" id="UP001268089"/>
    </source>
</evidence>
<keyword evidence="2" id="KW-1185">Reference proteome</keyword>